<dbReference type="Pfam" id="PF00072">
    <property type="entry name" value="Response_reg"/>
    <property type="match status" value="1"/>
</dbReference>
<dbReference type="Pfam" id="PF25601">
    <property type="entry name" value="AAA_lid_14"/>
    <property type="match status" value="1"/>
</dbReference>
<dbReference type="GO" id="GO:0006355">
    <property type="term" value="P:regulation of DNA-templated transcription"/>
    <property type="evidence" value="ECO:0007669"/>
    <property type="project" value="InterPro"/>
</dbReference>
<gene>
    <name evidence="9" type="primary">pilR</name>
    <name evidence="9" type="ORF">SBA5_720025</name>
</gene>
<dbReference type="SMART" id="SM00382">
    <property type="entry name" value="AAA"/>
    <property type="match status" value="1"/>
</dbReference>
<dbReference type="InterPro" id="IPR027417">
    <property type="entry name" value="P-loop_NTPase"/>
</dbReference>
<dbReference type="InterPro" id="IPR009057">
    <property type="entry name" value="Homeodomain-like_sf"/>
</dbReference>
<dbReference type="InterPro" id="IPR001789">
    <property type="entry name" value="Sig_transdc_resp-reg_receiver"/>
</dbReference>
<dbReference type="InterPro" id="IPR002197">
    <property type="entry name" value="HTH_Fis"/>
</dbReference>
<dbReference type="OrthoDB" id="9803970at2"/>
<dbReference type="Pfam" id="PF02954">
    <property type="entry name" value="HTH_8"/>
    <property type="match status" value="1"/>
</dbReference>
<name>A0A2N9M2Z1_9BACT</name>
<proteinExistence type="predicted"/>
<dbReference type="PROSITE" id="PS00675">
    <property type="entry name" value="SIGMA54_INTERACT_1"/>
    <property type="match status" value="1"/>
</dbReference>
<evidence type="ECO:0000256" key="1">
    <source>
        <dbReference type="ARBA" id="ARBA00022741"/>
    </source>
</evidence>
<keyword evidence="2" id="KW-0067">ATP-binding</keyword>
<dbReference type="Gene3D" id="3.40.50.300">
    <property type="entry name" value="P-loop containing nucleotide triphosphate hydrolases"/>
    <property type="match status" value="1"/>
</dbReference>
<dbReference type="SUPFAM" id="SSF52172">
    <property type="entry name" value="CheY-like"/>
    <property type="match status" value="1"/>
</dbReference>
<dbReference type="FunFam" id="3.40.50.300:FF:000006">
    <property type="entry name" value="DNA-binding transcriptional regulator NtrC"/>
    <property type="match status" value="1"/>
</dbReference>
<evidence type="ECO:0000256" key="5">
    <source>
        <dbReference type="ARBA" id="ARBA00023163"/>
    </source>
</evidence>
<evidence type="ECO:0000259" key="7">
    <source>
        <dbReference type="PROSITE" id="PS50045"/>
    </source>
</evidence>
<reference evidence="10" key="1">
    <citation type="submission" date="2018-02" db="EMBL/GenBank/DDBJ databases">
        <authorList>
            <person name="Hausmann B."/>
        </authorList>
    </citation>
    <scope>NUCLEOTIDE SEQUENCE [LARGE SCALE GENOMIC DNA]</scope>
    <source>
        <strain evidence="10">Peat soil MAG SbA5</strain>
    </source>
</reference>
<evidence type="ECO:0000259" key="8">
    <source>
        <dbReference type="PROSITE" id="PS50110"/>
    </source>
</evidence>
<dbReference type="CDD" id="cd00009">
    <property type="entry name" value="AAA"/>
    <property type="match status" value="1"/>
</dbReference>
<dbReference type="CDD" id="cd00156">
    <property type="entry name" value="REC"/>
    <property type="match status" value="1"/>
</dbReference>
<feature type="domain" description="Sigma-54 factor interaction" evidence="7">
    <location>
        <begin position="142"/>
        <end position="371"/>
    </location>
</feature>
<dbReference type="GO" id="GO:0043565">
    <property type="term" value="F:sequence-specific DNA binding"/>
    <property type="evidence" value="ECO:0007669"/>
    <property type="project" value="InterPro"/>
</dbReference>
<evidence type="ECO:0000256" key="2">
    <source>
        <dbReference type="ARBA" id="ARBA00022840"/>
    </source>
</evidence>
<evidence type="ECO:0000256" key="4">
    <source>
        <dbReference type="ARBA" id="ARBA00023125"/>
    </source>
</evidence>
<keyword evidence="3" id="KW-0805">Transcription regulation</keyword>
<evidence type="ECO:0000313" key="9">
    <source>
        <dbReference type="EMBL" id="SPE29854.1"/>
    </source>
</evidence>
<keyword evidence="5" id="KW-0804">Transcription</keyword>
<accession>A0A2N9M2Z1</accession>
<dbReference type="InterPro" id="IPR025944">
    <property type="entry name" value="Sigma_54_int_dom_CS"/>
</dbReference>
<evidence type="ECO:0000256" key="6">
    <source>
        <dbReference type="PROSITE-ProRule" id="PRU00169"/>
    </source>
</evidence>
<dbReference type="PANTHER" id="PTHR32071">
    <property type="entry name" value="TRANSCRIPTIONAL REGULATORY PROTEIN"/>
    <property type="match status" value="1"/>
</dbReference>
<dbReference type="Gene3D" id="1.10.8.60">
    <property type="match status" value="1"/>
</dbReference>
<keyword evidence="4" id="KW-0238">DNA-binding</keyword>
<dbReference type="InterPro" id="IPR002078">
    <property type="entry name" value="Sigma_54_int"/>
</dbReference>
<dbReference type="SMART" id="SM00448">
    <property type="entry name" value="REC"/>
    <property type="match status" value="1"/>
</dbReference>
<dbReference type="InterPro" id="IPR025943">
    <property type="entry name" value="Sigma_54_int_dom_ATP-bd_2"/>
</dbReference>
<evidence type="ECO:0000313" key="10">
    <source>
        <dbReference type="Proteomes" id="UP000239735"/>
    </source>
</evidence>
<dbReference type="EMBL" id="OKRB01000133">
    <property type="protein sequence ID" value="SPE29854.1"/>
    <property type="molecule type" value="Genomic_DNA"/>
</dbReference>
<dbReference type="InterPro" id="IPR058031">
    <property type="entry name" value="AAA_lid_NorR"/>
</dbReference>
<dbReference type="Gene3D" id="3.40.50.2300">
    <property type="match status" value="1"/>
</dbReference>
<protein>
    <submittedName>
        <fullName evidence="9">Type 4 fimbriae expression regulatory protein PilR</fullName>
    </submittedName>
</protein>
<dbReference type="InterPro" id="IPR003593">
    <property type="entry name" value="AAA+_ATPase"/>
</dbReference>
<dbReference type="InterPro" id="IPR025662">
    <property type="entry name" value="Sigma_54_int_dom_ATP-bd_1"/>
</dbReference>
<dbReference type="AlphaFoldDB" id="A0A2N9M2Z1"/>
<dbReference type="GO" id="GO:0000160">
    <property type="term" value="P:phosphorelay signal transduction system"/>
    <property type="evidence" value="ECO:0007669"/>
    <property type="project" value="InterPro"/>
</dbReference>
<dbReference type="PROSITE" id="PS50045">
    <property type="entry name" value="SIGMA54_INTERACT_4"/>
    <property type="match status" value="1"/>
</dbReference>
<dbReference type="PROSITE" id="PS00676">
    <property type="entry name" value="SIGMA54_INTERACT_2"/>
    <property type="match status" value="1"/>
</dbReference>
<feature type="modified residue" description="4-aspartylphosphate" evidence="6">
    <location>
        <position position="52"/>
    </location>
</feature>
<dbReference type="Gene3D" id="1.10.10.60">
    <property type="entry name" value="Homeodomain-like"/>
    <property type="match status" value="1"/>
</dbReference>
<dbReference type="Proteomes" id="UP000239735">
    <property type="component" value="Unassembled WGS sequence"/>
</dbReference>
<organism evidence="9 10">
    <name type="scientific">Candidatus Sulfuritelmatomonas gaucii</name>
    <dbReference type="NCBI Taxonomy" id="2043161"/>
    <lineage>
        <taxon>Bacteria</taxon>
        <taxon>Pseudomonadati</taxon>
        <taxon>Acidobacteriota</taxon>
        <taxon>Terriglobia</taxon>
        <taxon>Terriglobales</taxon>
        <taxon>Acidobacteriaceae</taxon>
        <taxon>Candidatus Sulfuritelmatomonas</taxon>
    </lineage>
</organism>
<dbReference type="PRINTS" id="PR01590">
    <property type="entry name" value="HTHFIS"/>
</dbReference>
<dbReference type="SUPFAM" id="SSF52540">
    <property type="entry name" value="P-loop containing nucleoside triphosphate hydrolases"/>
    <property type="match status" value="1"/>
</dbReference>
<dbReference type="Pfam" id="PF00158">
    <property type="entry name" value="Sigma54_activat"/>
    <property type="match status" value="1"/>
</dbReference>
<keyword evidence="1" id="KW-0547">Nucleotide-binding</keyword>
<dbReference type="InterPro" id="IPR011006">
    <property type="entry name" value="CheY-like_superfamily"/>
</dbReference>
<sequence>MAKILIIDDEPGMRRILEVNLRRDGHVVVEADGVVEAMDLLKKEDFDVVLTDQKMPDGTGLDVLHAVQEDDPTTAVVFLTAVGTLELAVESMRQGAFDFLTKPFSPDVVRAAVRRASEHTVLLRENAALKTAVQKLEGTDEILGKSAAIGRVREFIGRVAGTSTTVLITGETGTGKELVARAIHRNSVRAKKPFIAINCAAVTETLLESELFGHERGAFTGADKSRSGLFEAAHEGTLFLDEVAEMSSAAQSKLLRVLADGEIQRVGSTVTRRVDVRVLAATHRNLEQRVREGQFREDLYYRLAVVPVHLAPLRDRPEDISELSQVLCLRIAAEMKVPARPISTAALAKLTVYSFPGNVRELKNLLERALILGQGSELQAEDFFLPARPATVSRAAEEYTVETLAAQLPEQLDLRQTLTGIERALIVRSLDLARGVQAEAARYLGISRSDLGYKVGKFGLLGAPGDKAAASAI</sequence>
<dbReference type="SUPFAM" id="SSF46689">
    <property type="entry name" value="Homeodomain-like"/>
    <property type="match status" value="1"/>
</dbReference>
<evidence type="ECO:0000256" key="3">
    <source>
        <dbReference type="ARBA" id="ARBA00023015"/>
    </source>
</evidence>
<dbReference type="GO" id="GO:0005524">
    <property type="term" value="F:ATP binding"/>
    <property type="evidence" value="ECO:0007669"/>
    <property type="project" value="UniProtKB-KW"/>
</dbReference>
<dbReference type="PROSITE" id="PS50110">
    <property type="entry name" value="RESPONSE_REGULATORY"/>
    <property type="match status" value="1"/>
</dbReference>
<dbReference type="PROSITE" id="PS00688">
    <property type="entry name" value="SIGMA54_INTERACT_3"/>
    <property type="match status" value="1"/>
</dbReference>
<keyword evidence="6" id="KW-0597">Phosphoprotein</keyword>
<feature type="domain" description="Response regulatory" evidence="8">
    <location>
        <begin position="3"/>
        <end position="117"/>
    </location>
</feature>